<sequence>MARVLLFFIIFGLSFKLQSQTPFLFPQENWGKPFVLSHESTVQLESLFNQRADNFEIINQFSKFNSYKVIAKAIGRLDLKVTDINGTISVTYCTASVISERYILTNDHCINPRGLEVSEIKLRMGLLTIDENSFTEYAVSTSPIENSKTLDYAILEVEGNPSEKFGTIKLNIAKSVSDGEELFILHHPLAKPLRLTRKDCRTRRVNSISGNSLRHLCDTLPGSSGAPVFSDLTKSIVGIHYAGGLSNADASSFNSAISIVKIMERSEVLQSLLDQSVLQSNTTDLDRNLESEKSEESLAVENTNPILTYQNTVGEMGGIAELSIISPNKEKFDAKFFKQTIALYSVFDYNNVKYTMSNAPYIVNSSYGLADDFLFTKSEGCLFDVDEVIFNLDPLSLEEVNLFTSSGASTGGLNLAYGGVKFSVSEQTDGYRLSFIQRPEEQRYLQSVDFVVNSIENLNKVLLQISSLTKYCGEKVDMQRRNAVRASLNYRTQTLADLIQRQVIPNGNIEDIEYEVCSINLKKPYGNIGLDFYRENTIEIETQIQGYVTMNSIIACSGPFRSPISVQSDQ</sequence>
<dbReference type="EC" id="3.4.21.-" evidence="7"/>
<evidence type="ECO:0000313" key="8">
    <source>
        <dbReference type="EMBL" id="AGP77135.1"/>
    </source>
</evidence>
<dbReference type="HOGENOM" id="CLU_477898_0_0_6"/>
<feature type="active site" description="Charge relay system" evidence="6">
    <location>
        <position position="108"/>
    </location>
</feature>
<protein>
    <recommendedName>
        <fullName evidence="7">Serine protease</fullName>
        <ecNumber evidence="7">3.4.21.-</ecNumber>
    </recommendedName>
</protein>
<evidence type="ECO:0000256" key="7">
    <source>
        <dbReference type="RuleBase" id="RU004296"/>
    </source>
</evidence>
<gene>
    <name evidence="8" type="ORF">I633_04465</name>
</gene>
<dbReference type="EMBL" id="CP004846">
    <property type="protein sequence ID" value="AGP77135.1"/>
    <property type="molecule type" value="Genomic_DNA"/>
</dbReference>
<dbReference type="PANTHER" id="PTHR36234:SF5">
    <property type="entry name" value="LYSYL ENDOPEPTIDASE"/>
    <property type="match status" value="1"/>
</dbReference>
<dbReference type="PRINTS" id="PR00839">
    <property type="entry name" value="V8PROTEASE"/>
</dbReference>
<keyword evidence="5 7" id="KW-0720">Serine protease</keyword>
<evidence type="ECO:0000256" key="6">
    <source>
        <dbReference type="PIRSR" id="PIRSR608256-1"/>
    </source>
</evidence>
<evidence type="ECO:0000256" key="4">
    <source>
        <dbReference type="ARBA" id="ARBA00022801"/>
    </source>
</evidence>
<keyword evidence="2 7" id="KW-0645">Protease</keyword>
<evidence type="ECO:0000256" key="5">
    <source>
        <dbReference type="ARBA" id="ARBA00022825"/>
    </source>
</evidence>
<dbReference type="InterPro" id="IPR009003">
    <property type="entry name" value="Peptidase_S1_PA"/>
</dbReference>
<dbReference type="Proteomes" id="UP000014909">
    <property type="component" value="Chromosome"/>
</dbReference>
<reference evidence="8 9" key="1">
    <citation type="journal article" date="2013" name="Genome Biol. Evol.">
        <title>Genomic Diversity of "Deep Ecotype" Alteromonas macleodii Isolates: Evidence for Pan-Mediterranean Clonal Frames.</title>
        <authorList>
            <person name="Lopez-Perez M."/>
            <person name="Gonzaga A."/>
            <person name="Rodriguez-Valera F."/>
        </authorList>
    </citation>
    <scope>NUCLEOTIDE SEQUENCE [LARGE SCALE GENOMIC DNA]</scope>
    <source>
        <strain evidence="9">'English Channel 615'</strain>
    </source>
</reference>
<accession>S5ABP1</accession>
<evidence type="ECO:0000256" key="2">
    <source>
        <dbReference type="ARBA" id="ARBA00022670"/>
    </source>
</evidence>
<dbReference type="AlphaFoldDB" id="S5ABP1"/>
<dbReference type="PANTHER" id="PTHR36234">
    <property type="entry name" value="LYSYL ENDOPEPTIDASE"/>
    <property type="match status" value="1"/>
</dbReference>
<feature type="active site" description="Charge relay system" evidence="6">
    <location>
        <position position="151"/>
    </location>
</feature>
<evidence type="ECO:0000256" key="3">
    <source>
        <dbReference type="ARBA" id="ARBA00022729"/>
    </source>
</evidence>
<dbReference type="InterPro" id="IPR043504">
    <property type="entry name" value="Peptidase_S1_PA_chymotrypsin"/>
</dbReference>
<dbReference type="Pfam" id="PF13365">
    <property type="entry name" value="Trypsin_2"/>
    <property type="match status" value="1"/>
</dbReference>
<dbReference type="InterPro" id="IPR008256">
    <property type="entry name" value="Peptidase_S1B"/>
</dbReference>
<evidence type="ECO:0000256" key="1">
    <source>
        <dbReference type="ARBA" id="ARBA00008764"/>
    </source>
</evidence>
<dbReference type="GO" id="GO:0008236">
    <property type="term" value="F:serine-type peptidase activity"/>
    <property type="evidence" value="ECO:0007669"/>
    <property type="project" value="UniProtKB-KW"/>
</dbReference>
<dbReference type="BioCyc" id="AMAC1300253:G12YX-712-MONOMER"/>
<name>S5ABP1_9ALTE</name>
<evidence type="ECO:0000313" key="9">
    <source>
        <dbReference type="Proteomes" id="UP000014909"/>
    </source>
</evidence>
<dbReference type="SUPFAM" id="SSF50494">
    <property type="entry name" value="Trypsin-like serine proteases"/>
    <property type="match status" value="1"/>
</dbReference>
<comment type="similarity">
    <text evidence="1 7">Belongs to the peptidase S1B family.</text>
</comment>
<proteinExistence type="inferred from homology"/>
<keyword evidence="3" id="KW-0732">Signal</keyword>
<dbReference type="GO" id="GO:0006508">
    <property type="term" value="P:proteolysis"/>
    <property type="evidence" value="ECO:0007669"/>
    <property type="project" value="UniProtKB-KW"/>
</dbReference>
<dbReference type="PATRIC" id="fig|1300253.3.peg.924"/>
<dbReference type="Gene3D" id="2.40.10.10">
    <property type="entry name" value="Trypsin-like serine proteases"/>
    <property type="match status" value="2"/>
</dbReference>
<organism evidence="8 9">
    <name type="scientific">Alteromonas mediterranea 615</name>
    <dbReference type="NCBI Taxonomy" id="1300253"/>
    <lineage>
        <taxon>Bacteria</taxon>
        <taxon>Pseudomonadati</taxon>
        <taxon>Pseudomonadota</taxon>
        <taxon>Gammaproteobacteria</taxon>
        <taxon>Alteromonadales</taxon>
        <taxon>Alteromonadaceae</taxon>
        <taxon>Alteromonas/Salinimonas group</taxon>
        <taxon>Alteromonas</taxon>
    </lineage>
</organism>
<keyword evidence="4 7" id="KW-0378">Hydrolase</keyword>
<dbReference type="KEGG" id="amh:I633_04465"/>
<feature type="active site" description="Charge relay system" evidence="6">
    <location>
        <position position="224"/>
    </location>
</feature>